<sequence length="309" mass="31809">MRIRATVAAVSGALALSALVVPAAQADVHASGGDSAYRATVAKILGTGGRTAFITSPVAAAAPYELNVSFSDFKVAKSINAGAGGHLVVPVTYTLTHGTEVDIEASDFDSGPYLYKGTFAQPENVIFGEKAGTCTATSTTTASCKANLDIYPGEGELTNTDAGARWTAGGVAIAFNGQDPESGSFDPSKVGIAQLGDLGTTTVRRVAKLTVNATPEPVKKGKTITVTGKLTRANWDGPNYTGYATQPVQLQFRKNGASTYTVVKTIKTTTKGDLKTTVKATADGFFRYVFAGTATTVGASAAADFIDVK</sequence>
<dbReference type="EMBL" id="JAAGLU010000021">
    <property type="protein sequence ID" value="NEC89013.1"/>
    <property type="molecule type" value="Genomic_DNA"/>
</dbReference>
<evidence type="ECO:0000313" key="2">
    <source>
        <dbReference type="EMBL" id="NEC89013.1"/>
    </source>
</evidence>
<proteinExistence type="predicted"/>
<feature type="signal peptide" evidence="1">
    <location>
        <begin position="1"/>
        <end position="26"/>
    </location>
</feature>
<evidence type="ECO:0008006" key="3">
    <source>
        <dbReference type="Google" id="ProtNLM"/>
    </source>
</evidence>
<evidence type="ECO:0000256" key="1">
    <source>
        <dbReference type="SAM" id="SignalP"/>
    </source>
</evidence>
<dbReference type="RefSeq" id="WP_164317487.1">
    <property type="nucleotide sequence ID" value="NZ_JAAGLU010000021.1"/>
</dbReference>
<protein>
    <recommendedName>
        <fullName evidence="3">Lipoprotein</fullName>
    </recommendedName>
</protein>
<keyword evidence="1" id="KW-0732">Signal</keyword>
<accession>A0A6B3BXA2</accession>
<gene>
    <name evidence="2" type="ORF">G3I71_25090</name>
</gene>
<comment type="caution">
    <text evidence="2">The sequence shown here is derived from an EMBL/GenBank/DDBJ whole genome shotgun (WGS) entry which is preliminary data.</text>
</comment>
<name>A0A6B3BXA2_9ACTN</name>
<dbReference type="AlphaFoldDB" id="A0A6B3BXA2"/>
<reference evidence="2" key="1">
    <citation type="submission" date="2020-01" db="EMBL/GenBank/DDBJ databases">
        <title>Insect and environment-associated Actinomycetes.</title>
        <authorList>
            <person name="Currrie C."/>
            <person name="Chevrette M."/>
            <person name="Carlson C."/>
            <person name="Stubbendieck R."/>
            <person name="Wendt-Pienkowski E."/>
        </authorList>
    </citation>
    <scope>NUCLEOTIDE SEQUENCE</scope>
    <source>
        <strain evidence="2">SID12501</strain>
    </source>
</reference>
<feature type="chain" id="PRO_5025525946" description="Lipoprotein" evidence="1">
    <location>
        <begin position="27"/>
        <end position="309"/>
    </location>
</feature>
<organism evidence="2">
    <name type="scientific">Streptomyces sp. SID12501</name>
    <dbReference type="NCBI Taxonomy" id="2706042"/>
    <lineage>
        <taxon>Bacteria</taxon>
        <taxon>Bacillati</taxon>
        <taxon>Actinomycetota</taxon>
        <taxon>Actinomycetes</taxon>
        <taxon>Kitasatosporales</taxon>
        <taxon>Streptomycetaceae</taxon>
        <taxon>Streptomyces</taxon>
    </lineage>
</organism>